<dbReference type="RefSeq" id="WP_013301326.1">
    <property type="nucleotide sequence ID" value="NC_014414.1"/>
</dbReference>
<keyword evidence="2" id="KW-1133">Transmembrane helix</keyword>
<protein>
    <submittedName>
        <fullName evidence="4">Monoxygenase</fullName>
    </submittedName>
</protein>
<dbReference type="InterPro" id="IPR050982">
    <property type="entry name" value="Auxin_biosynth/cation_transpt"/>
</dbReference>
<reference evidence="4 5" key="2">
    <citation type="journal article" date="2011" name="J. Bacteriol.">
        <title>Complete genome sequence of strain HTCC2503T of Parvularcula bermudensis, the type species of the order "Parvularculales" in the class Alphaproteobacteria.</title>
        <authorList>
            <person name="Oh H.M."/>
            <person name="Kang I."/>
            <person name="Vergin K.L."/>
            <person name="Kang D."/>
            <person name="Rhee K.H."/>
            <person name="Giovannoni S.J."/>
            <person name="Cho J.C."/>
        </authorList>
    </citation>
    <scope>NUCLEOTIDE SEQUENCE [LARGE SCALE GENOMIC DNA]</scope>
    <source>
        <strain evidence="5">ATCC BAA-594 / HTCC2503 / KCTC 12087</strain>
    </source>
</reference>
<evidence type="ECO:0000256" key="2">
    <source>
        <dbReference type="SAM" id="Phobius"/>
    </source>
</evidence>
<feature type="domain" description="FAD-dependent urate hydroxylase HpyO/Asp monooxygenase CreE-like FAD/NAD(P)-binding" evidence="3">
    <location>
        <begin position="36"/>
        <end position="180"/>
    </location>
</feature>
<dbReference type="PANTHER" id="PTHR43539">
    <property type="entry name" value="FLAVIN-BINDING MONOOXYGENASE-LIKE PROTEIN (AFU_ORTHOLOGUE AFUA_4G09220)"/>
    <property type="match status" value="1"/>
</dbReference>
<dbReference type="AlphaFoldDB" id="E0TCW9"/>
<keyword evidence="5" id="KW-1185">Reference proteome</keyword>
<gene>
    <name evidence="4" type="ordered locus">PB2503_11534</name>
</gene>
<dbReference type="InterPro" id="IPR038732">
    <property type="entry name" value="HpyO/CreE_NAD-binding"/>
</dbReference>
<evidence type="ECO:0000313" key="4">
    <source>
        <dbReference type="EMBL" id="ADM10352.1"/>
    </source>
</evidence>
<dbReference type="EMBL" id="CP002156">
    <property type="protein sequence ID" value="ADM10352.1"/>
    <property type="molecule type" value="Genomic_DNA"/>
</dbReference>
<organism evidence="4 5">
    <name type="scientific">Parvularcula bermudensis (strain ATCC BAA-594 / HTCC2503 / KCTC 12087)</name>
    <dbReference type="NCBI Taxonomy" id="314260"/>
    <lineage>
        <taxon>Bacteria</taxon>
        <taxon>Pseudomonadati</taxon>
        <taxon>Pseudomonadota</taxon>
        <taxon>Alphaproteobacteria</taxon>
        <taxon>Parvularculales</taxon>
        <taxon>Parvularculaceae</taxon>
        <taxon>Parvularcula</taxon>
    </lineage>
</organism>
<name>E0TCW9_PARBH</name>
<evidence type="ECO:0000256" key="1">
    <source>
        <dbReference type="ARBA" id="ARBA00023002"/>
    </source>
</evidence>
<accession>E0TCW9</accession>
<dbReference type="PANTHER" id="PTHR43539:SF91">
    <property type="entry name" value="FAD-DEPENDENT URATE HYDROXYLASE"/>
    <property type="match status" value="1"/>
</dbReference>
<dbReference type="eggNOG" id="COG2072">
    <property type="taxonomic scope" value="Bacteria"/>
</dbReference>
<dbReference type="OrthoDB" id="8671611at2"/>
<dbReference type="SUPFAM" id="SSF51905">
    <property type="entry name" value="FAD/NAD(P)-binding domain"/>
    <property type="match status" value="1"/>
</dbReference>
<keyword evidence="1" id="KW-0560">Oxidoreductase</keyword>
<dbReference type="KEGG" id="pbr:PB2503_11534"/>
<dbReference type="GO" id="GO:0050660">
    <property type="term" value="F:flavin adenine dinucleotide binding"/>
    <property type="evidence" value="ECO:0007669"/>
    <property type="project" value="TreeGrafter"/>
</dbReference>
<dbReference type="Gene3D" id="3.50.50.60">
    <property type="entry name" value="FAD/NAD(P)-binding domain"/>
    <property type="match status" value="1"/>
</dbReference>
<reference evidence="5" key="1">
    <citation type="submission" date="2010-08" db="EMBL/GenBank/DDBJ databases">
        <title>Genome sequence of Parvularcula bermudensis HTCC2503.</title>
        <authorList>
            <person name="Kang D.-M."/>
            <person name="Oh H.-M."/>
            <person name="Cho J.-C."/>
        </authorList>
    </citation>
    <scope>NUCLEOTIDE SEQUENCE [LARGE SCALE GENOMIC DNA]</scope>
    <source>
        <strain evidence="5">ATCC BAA-594 / HTCC2503 / KCTC 12087</strain>
    </source>
</reference>
<dbReference type="Pfam" id="PF13454">
    <property type="entry name" value="NAD_binding_9"/>
    <property type="match status" value="1"/>
</dbReference>
<dbReference type="Proteomes" id="UP000001302">
    <property type="component" value="Chromosome"/>
</dbReference>
<keyword evidence="2" id="KW-0812">Transmembrane</keyword>
<feature type="transmembrane region" description="Helical" evidence="2">
    <location>
        <begin position="401"/>
        <end position="429"/>
    </location>
</feature>
<dbReference type="InterPro" id="IPR036188">
    <property type="entry name" value="FAD/NAD-bd_sf"/>
</dbReference>
<sequence>MTHLAELESRVRTDLETLGIPGAPWTRRRPGIYDVVIVGGGQSGLGAGFGLLKERVTNFLIVDENEEGQEGPWATYARMLTLRTPKTLTSIDLGIPSLTFRQWWIAQHGEPGWESLDKIPRLEWNDYLRWFRQTLGLPVENGTKLLSLSEAANGVFSLVLDRRGRKEIVMTRKVVLATGIQGGGEWHVPRFVSDVLPQERYAHTCKAIDYSQLAGKRIAILGAGASSFDNANAALTAGVKEAHVFVRRPSLPQVNPIRFMERSGVIPRFATLSDEMKYEIMASFFDRSQPPTNDTFNRAAAWEGFHLHLGAPWQALADTPDGVEITTPHGVTKADFLVLSTGLVTDPDLRPELGALADKMARWGDRFTPREEIRNAVLDAHPYLGGHFDVYPRTEADAKAVYGLFLFNYGALISLGLSAAAVSGLGYAIPRLARGIADQLFQDDQGPWLQDYLAYSEPEFVALDERAVASTNAKAS</sequence>
<evidence type="ECO:0000259" key="3">
    <source>
        <dbReference type="Pfam" id="PF13454"/>
    </source>
</evidence>
<keyword evidence="2" id="KW-0472">Membrane</keyword>
<proteinExistence type="predicted"/>
<dbReference type="GO" id="GO:0004497">
    <property type="term" value="F:monooxygenase activity"/>
    <property type="evidence" value="ECO:0007669"/>
    <property type="project" value="TreeGrafter"/>
</dbReference>
<dbReference type="STRING" id="314260.PB2503_11534"/>
<dbReference type="HOGENOM" id="CLU_044076_0_0_5"/>
<evidence type="ECO:0000313" key="5">
    <source>
        <dbReference type="Proteomes" id="UP000001302"/>
    </source>
</evidence>